<dbReference type="OrthoDB" id="252257at2"/>
<gene>
    <name evidence="3" type="ORF">E1I69_20350</name>
</gene>
<dbReference type="Gene3D" id="1.10.260.40">
    <property type="entry name" value="lambda repressor-like DNA-binding domains"/>
    <property type="match status" value="1"/>
</dbReference>
<dbReference type="EMBL" id="SLUB01000057">
    <property type="protein sequence ID" value="THE09973.1"/>
    <property type="molecule type" value="Genomic_DNA"/>
</dbReference>
<dbReference type="InterPro" id="IPR050807">
    <property type="entry name" value="TransReg_Diox_bact_type"/>
</dbReference>
<evidence type="ECO:0000259" key="2">
    <source>
        <dbReference type="PROSITE" id="PS50943"/>
    </source>
</evidence>
<evidence type="ECO:0000313" key="3">
    <source>
        <dbReference type="EMBL" id="THE09973.1"/>
    </source>
</evidence>
<dbReference type="PANTHER" id="PTHR46797">
    <property type="entry name" value="HTH-TYPE TRANSCRIPTIONAL REGULATOR"/>
    <property type="match status" value="1"/>
</dbReference>
<dbReference type="CDD" id="cd00093">
    <property type="entry name" value="HTH_XRE"/>
    <property type="match status" value="1"/>
</dbReference>
<dbReference type="InterPro" id="IPR010982">
    <property type="entry name" value="Lambda_DNA-bd_dom_sf"/>
</dbReference>
<evidence type="ECO:0000313" key="4">
    <source>
        <dbReference type="Proteomes" id="UP000306477"/>
    </source>
</evidence>
<dbReference type="Gene3D" id="1.25.40.10">
    <property type="entry name" value="Tetratricopeptide repeat domain"/>
    <property type="match status" value="1"/>
</dbReference>
<feature type="domain" description="HTH cro/C1-type" evidence="2">
    <location>
        <begin position="7"/>
        <end position="60"/>
    </location>
</feature>
<dbReference type="Proteomes" id="UP000306477">
    <property type="component" value="Unassembled WGS sequence"/>
</dbReference>
<dbReference type="GO" id="GO:0003700">
    <property type="term" value="F:DNA-binding transcription factor activity"/>
    <property type="evidence" value="ECO:0007669"/>
    <property type="project" value="TreeGrafter"/>
</dbReference>
<dbReference type="GO" id="GO:0003677">
    <property type="term" value="F:DNA binding"/>
    <property type="evidence" value="ECO:0007669"/>
    <property type="project" value="UniProtKB-KW"/>
</dbReference>
<dbReference type="InterPro" id="IPR001387">
    <property type="entry name" value="Cro/C1-type_HTH"/>
</dbReference>
<name>A0A4V3V7B6_9BACI</name>
<dbReference type="Pfam" id="PF13424">
    <property type="entry name" value="TPR_12"/>
    <property type="match status" value="1"/>
</dbReference>
<proteinExistence type="predicted"/>
<sequence length="419" mass="49822">MEIGSRIRFFRIQKNMTQEELANEIISISYLSKIENNQTSASIEVLELLCDRLGIKLIESEEYEQLRELHDWYHLMVARKREPAIAFYDSYESKNTNDSRVAIFFVLFELRYFIFIKQLDKAEAQIKKIELYKDIFDIRMNYFYEKIVGQFYYFKSQFSVAMEHFKVAEEILTSSVHFESWETADLYYYKGLNNNRMGKLALSIVYIQKALAIYQSLYDLKRSAECQILLGISYEKINEFEMAEENYLLATKVAEGINDPSLLGLIYHNQAVLYSKLGKSTLAIEQFRNSLDHKEEHVVIGRLRSIHGLIEEYYKIGDYENCKKWLHEGFAIVEKHQDLTEFNIHFIYYDYLLQKSENLVKFIEKDALSFFENIGHHLYIAYYSEELGKIYQENHKYKLASYYFSKAISSLKKHSHLYQ</sequence>
<dbReference type="Pfam" id="PF01381">
    <property type="entry name" value="HTH_3"/>
    <property type="match status" value="1"/>
</dbReference>
<dbReference type="SUPFAM" id="SSF48452">
    <property type="entry name" value="TPR-like"/>
    <property type="match status" value="1"/>
</dbReference>
<reference evidence="3 4" key="1">
    <citation type="journal article" date="2019" name="Indoor Air">
        <title>Impacts of indoor surface finishes on bacterial viability.</title>
        <authorList>
            <person name="Hu J."/>
            <person name="Maamar S.B."/>
            <person name="Glawe A.J."/>
            <person name="Gottel N."/>
            <person name="Gilbert J.A."/>
            <person name="Hartmann E.M."/>
        </authorList>
    </citation>
    <scope>NUCLEOTIDE SEQUENCE [LARGE SCALE GENOMIC DNA]</scope>
    <source>
        <strain evidence="3 4">AF060A6</strain>
    </source>
</reference>
<dbReference type="SUPFAM" id="SSF47413">
    <property type="entry name" value="lambda repressor-like DNA-binding domains"/>
    <property type="match status" value="1"/>
</dbReference>
<dbReference type="STRING" id="1033734.GCA_000285535_01161"/>
<dbReference type="InterPro" id="IPR011990">
    <property type="entry name" value="TPR-like_helical_dom_sf"/>
</dbReference>
<dbReference type="SMART" id="SM00028">
    <property type="entry name" value="TPR"/>
    <property type="match status" value="5"/>
</dbReference>
<evidence type="ECO:0000256" key="1">
    <source>
        <dbReference type="ARBA" id="ARBA00023125"/>
    </source>
</evidence>
<comment type="caution">
    <text evidence="3">The sequence shown here is derived from an EMBL/GenBank/DDBJ whole genome shotgun (WGS) entry which is preliminary data.</text>
</comment>
<dbReference type="SMART" id="SM00530">
    <property type="entry name" value="HTH_XRE"/>
    <property type="match status" value="1"/>
</dbReference>
<dbReference type="PROSITE" id="PS50943">
    <property type="entry name" value="HTH_CROC1"/>
    <property type="match status" value="1"/>
</dbReference>
<dbReference type="InterPro" id="IPR019734">
    <property type="entry name" value="TPR_rpt"/>
</dbReference>
<organism evidence="3 4">
    <name type="scientific">Bacillus timonensis</name>
    <dbReference type="NCBI Taxonomy" id="1033734"/>
    <lineage>
        <taxon>Bacteria</taxon>
        <taxon>Bacillati</taxon>
        <taxon>Bacillota</taxon>
        <taxon>Bacilli</taxon>
        <taxon>Bacillales</taxon>
        <taxon>Bacillaceae</taxon>
        <taxon>Bacillus</taxon>
    </lineage>
</organism>
<dbReference type="RefSeq" id="WP_136381388.1">
    <property type="nucleotide sequence ID" value="NZ_SLUB01000057.1"/>
</dbReference>
<protein>
    <submittedName>
        <fullName evidence="3">XRE family transcriptional regulator</fullName>
    </submittedName>
</protein>
<dbReference type="PANTHER" id="PTHR46797:SF1">
    <property type="entry name" value="METHYLPHOSPHONATE SYNTHASE"/>
    <property type="match status" value="1"/>
</dbReference>
<keyword evidence="1" id="KW-0238">DNA-binding</keyword>
<dbReference type="GO" id="GO:0005829">
    <property type="term" value="C:cytosol"/>
    <property type="evidence" value="ECO:0007669"/>
    <property type="project" value="TreeGrafter"/>
</dbReference>
<dbReference type="AlphaFoldDB" id="A0A4V3V7B6"/>
<keyword evidence="4" id="KW-1185">Reference proteome</keyword>
<accession>A0A4V3V7B6</accession>